<evidence type="ECO:0000313" key="11">
    <source>
        <dbReference type="RefSeq" id="XP_007427657.1"/>
    </source>
</evidence>
<keyword evidence="10" id="KW-1185">Reference proteome</keyword>
<dbReference type="KEGG" id="pbi:103063720"/>
<evidence type="ECO:0000256" key="8">
    <source>
        <dbReference type="SAM" id="MobiDB-lite"/>
    </source>
</evidence>
<dbReference type="GO" id="GO:0000981">
    <property type="term" value="F:DNA-binding transcription factor activity, RNA polymerase II-specific"/>
    <property type="evidence" value="ECO:0007669"/>
    <property type="project" value="TreeGrafter"/>
</dbReference>
<keyword evidence="4 7" id="KW-0863">Zinc-finger</keyword>
<dbReference type="RefSeq" id="XP_007427657.1">
    <property type="nucleotide sequence ID" value="XM_007427595.2"/>
</dbReference>
<keyword evidence="2" id="KW-0479">Metal-binding</keyword>
<dbReference type="FunFam" id="3.30.160.60:FF:000018">
    <property type="entry name" value="Krueppel-like factor 15"/>
    <property type="match status" value="1"/>
</dbReference>
<dbReference type="SMART" id="SM00355">
    <property type="entry name" value="ZnF_C2H2"/>
    <property type="match status" value="3"/>
</dbReference>
<evidence type="ECO:0000256" key="5">
    <source>
        <dbReference type="ARBA" id="ARBA00022833"/>
    </source>
</evidence>
<dbReference type="PANTHER" id="PTHR23235">
    <property type="entry name" value="KRUEPPEL-LIKE TRANSCRIPTION FACTOR"/>
    <property type="match status" value="1"/>
</dbReference>
<sequence length="483" mass="53382">MLNFGESAFQHAEEGMEMITEKQCLRRCFWNHANEKSDFEAVEALMSMSCSWKSDFKKYAERRPMTPASDTSEDFEDNLLPPADFRTIPAFCLTPPYSPSDLEMSQSVHPATPAPSCVQNKPCPDISERVFTASPKEAQNVPVPRILRAQATSVIRHTADAQLCNSVTCPARTDYVRKYHDDNMKEANQNGSTKAHSEDNTEEKQRLSCKSILLNTAFSEDKLSDMQEPKSPLQAISPVPFQQTVLGTSPSVPRSSQVTPPPSVQVGGVSSMPFICQMVPLSANNSVVTAIVSNTPCGQLPSNLCQPMVLMGAQVPKAAVMFVVPQTVVQNTKAPVISPHGTRLSPIAPAPGLAPPATKITPSVDSLRTRSHVCNYPGCGKTYFKSSHLKAHVRTHTGEKPFSCSWKGCERRFARSDELSRHRRTHTGEKKFACPMCNRRFMRSDHLTKHARRHLSAKKLPNWQMEVSKLNDIVAPHTSVAAQ</sequence>
<evidence type="ECO:0000256" key="1">
    <source>
        <dbReference type="ARBA" id="ARBA00004123"/>
    </source>
</evidence>
<dbReference type="Gene3D" id="3.30.160.60">
    <property type="entry name" value="Classic Zinc Finger"/>
    <property type="match status" value="3"/>
</dbReference>
<dbReference type="Pfam" id="PF00096">
    <property type="entry name" value="zf-C2H2"/>
    <property type="match status" value="3"/>
</dbReference>
<dbReference type="GeneID" id="103063720"/>
<dbReference type="GO" id="GO:0005634">
    <property type="term" value="C:nucleus"/>
    <property type="evidence" value="ECO:0007669"/>
    <property type="project" value="UniProtKB-SubCell"/>
</dbReference>
<feature type="domain" description="C2H2-type" evidence="9">
    <location>
        <begin position="432"/>
        <end position="459"/>
    </location>
</feature>
<dbReference type="GO" id="GO:0008270">
    <property type="term" value="F:zinc ion binding"/>
    <property type="evidence" value="ECO:0007669"/>
    <property type="project" value="UniProtKB-KW"/>
</dbReference>
<organism evidence="10 11">
    <name type="scientific">Python bivittatus</name>
    <name type="common">Burmese python</name>
    <name type="synonym">Python molurus bivittatus</name>
    <dbReference type="NCBI Taxonomy" id="176946"/>
    <lineage>
        <taxon>Eukaryota</taxon>
        <taxon>Metazoa</taxon>
        <taxon>Chordata</taxon>
        <taxon>Craniata</taxon>
        <taxon>Vertebrata</taxon>
        <taxon>Euteleostomi</taxon>
        <taxon>Lepidosauria</taxon>
        <taxon>Squamata</taxon>
        <taxon>Bifurcata</taxon>
        <taxon>Unidentata</taxon>
        <taxon>Episquamata</taxon>
        <taxon>Toxicofera</taxon>
        <taxon>Serpentes</taxon>
        <taxon>Henophidia</taxon>
        <taxon>Pythonidae</taxon>
        <taxon>Python</taxon>
    </lineage>
</organism>
<feature type="compositionally biased region" description="Basic and acidic residues" evidence="8">
    <location>
        <begin position="195"/>
        <end position="206"/>
    </location>
</feature>
<protein>
    <submittedName>
        <fullName evidence="11">Krueppel-like factor 10</fullName>
    </submittedName>
</protein>
<dbReference type="FunFam" id="3.30.160.60:FF:000926">
    <property type="entry name" value="Kruppel like factor 13"/>
    <property type="match status" value="1"/>
</dbReference>
<dbReference type="AlphaFoldDB" id="A0A9F2Q498"/>
<feature type="region of interest" description="Disordered" evidence="8">
    <location>
        <begin position="244"/>
        <end position="264"/>
    </location>
</feature>
<dbReference type="Proteomes" id="UP000695026">
    <property type="component" value="Unplaced"/>
</dbReference>
<dbReference type="PROSITE" id="PS50157">
    <property type="entry name" value="ZINC_FINGER_C2H2_2"/>
    <property type="match status" value="3"/>
</dbReference>
<dbReference type="InterPro" id="IPR036236">
    <property type="entry name" value="Znf_C2H2_sf"/>
</dbReference>
<dbReference type="GO" id="GO:0000978">
    <property type="term" value="F:RNA polymerase II cis-regulatory region sequence-specific DNA binding"/>
    <property type="evidence" value="ECO:0007669"/>
    <property type="project" value="TreeGrafter"/>
</dbReference>
<dbReference type="SUPFAM" id="SSF57667">
    <property type="entry name" value="beta-beta-alpha zinc fingers"/>
    <property type="match status" value="2"/>
</dbReference>
<evidence type="ECO:0000256" key="6">
    <source>
        <dbReference type="ARBA" id="ARBA00023242"/>
    </source>
</evidence>
<dbReference type="FunFam" id="3.30.160.60:FF:000134">
    <property type="entry name" value="Krueppel-like factor 11"/>
    <property type="match status" value="1"/>
</dbReference>
<evidence type="ECO:0000256" key="7">
    <source>
        <dbReference type="PROSITE-ProRule" id="PRU00042"/>
    </source>
</evidence>
<evidence type="ECO:0000313" key="10">
    <source>
        <dbReference type="Proteomes" id="UP000695026"/>
    </source>
</evidence>
<name>A0A9F2Q498_PYTBI</name>
<evidence type="ECO:0000259" key="9">
    <source>
        <dbReference type="PROSITE" id="PS50157"/>
    </source>
</evidence>
<dbReference type="InterPro" id="IPR013087">
    <property type="entry name" value="Znf_C2H2_type"/>
</dbReference>
<evidence type="ECO:0000256" key="4">
    <source>
        <dbReference type="ARBA" id="ARBA00022771"/>
    </source>
</evidence>
<dbReference type="OrthoDB" id="4748970at2759"/>
<keyword evidence="5" id="KW-0862">Zinc</keyword>
<dbReference type="OMA" id="KHAEMRP"/>
<feature type="compositionally biased region" description="Polar residues" evidence="8">
    <location>
        <begin position="244"/>
        <end position="258"/>
    </location>
</feature>
<dbReference type="PANTHER" id="PTHR23235:SF64">
    <property type="entry name" value="KRUEPPEL-LIKE FACTOR 10"/>
    <property type="match status" value="1"/>
</dbReference>
<keyword evidence="6" id="KW-0539">Nucleus</keyword>
<reference evidence="11" key="1">
    <citation type="submission" date="2025-08" db="UniProtKB">
        <authorList>
            <consortium name="RefSeq"/>
        </authorList>
    </citation>
    <scope>IDENTIFICATION</scope>
    <source>
        <tissue evidence="11">Liver</tissue>
    </source>
</reference>
<dbReference type="PROSITE" id="PS00028">
    <property type="entry name" value="ZINC_FINGER_C2H2_1"/>
    <property type="match status" value="3"/>
</dbReference>
<feature type="domain" description="C2H2-type" evidence="9">
    <location>
        <begin position="402"/>
        <end position="431"/>
    </location>
</feature>
<evidence type="ECO:0000256" key="2">
    <source>
        <dbReference type="ARBA" id="ARBA00022723"/>
    </source>
</evidence>
<comment type="subcellular location">
    <subcellularLocation>
        <location evidence="1">Nucleus</location>
    </subcellularLocation>
</comment>
<keyword evidence="3" id="KW-0677">Repeat</keyword>
<accession>A0A9F2Q498</accession>
<proteinExistence type="predicted"/>
<gene>
    <name evidence="11" type="primary">KLF10</name>
</gene>
<dbReference type="CTD" id="7071"/>
<feature type="domain" description="C2H2-type" evidence="9">
    <location>
        <begin position="372"/>
        <end position="401"/>
    </location>
</feature>
<evidence type="ECO:0000256" key="3">
    <source>
        <dbReference type="ARBA" id="ARBA00022737"/>
    </source>
</evidence>
<feature type="region of interest" description="Disordered" evidence="8">
    <location>
        <begin position="185"/>
        <end position="206"/>
    </location>
</feature>
<dbReference type="CDD" id="cd21572">
    <property type="entry name" value="KLF10_N"/>
    <property type="match status" value="1"/>
</dbReference>